<keyword evidence="2" id="KW-1185">Reference proteome</keyword>
<dbReference type="EMBL" id="CAJVPU010026670">
    <property type="protein sequence ID" value="CAG8700807.1"/>
    <property type="molecule type" value="Genomic_DNA"/>
</dbReference>
<feature type="non-terminal residue" evidence="1">
    <location>
        <position position="1"/>
    </location>
</feature>
<dbReference type="Proteomes" id="UP000789702">
    <property type="component" value="Unassembled WGS sequence"/>
</dbReference>
<protein>
    <submittedName>
        <fullName evidence="1">10717_t:CDS:1</fullName>
    </submittedName>
</protein>
<reference evidence="1" key="1">
    <citation type="submission" date="2021-06" db="EMBL/GenBank/DDBJ databases">
        <authorList>
            <person name="Kallberg Y."/>
            <person name="Tangrot J."/>
            <person name="Rosling A."/>
        </authorList>
    </citation>
    <scope>NUCLEOTIDE SEQUENCE</scope>
    <source>
        <strain evidence="1">IL203A</strain>
    </source>
</reference>
<evidence type="ECO:0000313" key="1">
    <source>
        <dbReference type="EMBL" id="CAG8700807.1"/>
    </source>
</evidence>
<organism evidence="1 2">
    <name type="scientific">Dentiscutata heterogama</name>
    <dbReference type="NCBI Taxonomy" id="1316150"/>
    <lineage>
        <taxon>Eukaryota</taxon>
        <taxon>Fungi</taxon>
        <taxon>Fungi incertae sedis</taxon>
        <taxon>Mucoromycota</taxon>
        <taxon>Glomeromycotina</taxon>
        <taxon>Glomeromycetes</taxon>
        <taxon>Diversisporales</taxon>
        <taxon>Gigasporaceae</taxon>
        <taxon>Dentiscutata</taxon>
    </lineage>
</organism>
<name>A0ACA9PHJ2_9GLOM</name>
<accession>A0ACA9PHJ2</accession>
<proteinExistence type="predicted"/>
<sequence>QTIEDYYQNIFGEPLVVTTRISLVNHWGSLLEHLGRSLQKGSCSIQKPINILGYIVSTSMISTKTKFSTSWLIANLA</sequence>
<gene>
    <name evidence="1" type="ORF">DHETER_LOCUS11745</name>
</gene>
<feature type="non-terminal residue" evidence="1">
    <location>
        <position position="77"/>
    </location>
</feature>
<comment type="caution">
    <text evidence="1">The sequence shown here is derived from an EMBL/GenBank/DDBJ whole genome shotgun (WGS) entry which is preliminary data.</text>
</comment>
<evidence type="ECO:0000313" key="2">
    <source>
        <dbReference type="Proteomes" id="UP000789702"/>
    </source>
</evidence>